<dbReference type="EMBL" id="JAGZAM010000029">
    <property type="protein sequence ID" value="MBS5688590.1"/>
    <property type="molecule type" value="Genomic_DNA"/>
</dbReference>
<proteinExistence type="predicted"/>
<feature type="non-terminal residue" evidence="2">
    <location>
        <position position="1"/>
    </location>
</feature>
<reference evidence="2" key="1">
    <citation type="submission" date="2021-02" db="EMBL/GenBank/DDBJ databases">
        <title>Infant gut strain persistence is associated with maternal origin, phylogeny, and functional potential including surface adhesion and iron acquisition.</title>
        <authorList>
            <person name="Lou Y.C."/>
        </authorList>
    </citation>
    <scope>NUCLEOTIDE SEQUENCE</scope>
    <source>
        <strain evidence="2">L3_101_367G1_dasL3_101_367G1_metabat.metabat.26</strain>
    </source>
</reference>
<name>A0A943FW23_9FIRM</name>
<dbReference type="Proteomes" id="UP000733372">
    <property type="component" value="Unassembled WGS sequence"/>
</dbReference>
<feature type="region of interest" description="Disordered" evidence="1">
    <location>
        <begin position="1"/>
        <end position="60"/>
    </location>
</feature>
<organism evidence="2 3">
    <name type="scientific">Faecalibacterium prausnitzii</name>
    <dbReference type="NCBI Taxonomy" id="853"/>
    <lineage>
        <taxon>Bacteria</taxon>
        <taxon>Bacillati</taxon>
        <taxon>Bacillota</taxon>
        <taxon>Clostridia</taxon>
        <taxon>Eubacteriales</taxon>
        <taxon>Oscillospiraceae</taxon>
        <taxon>Faecalibacterium</taxon>
    </lineage>
</organism>
<comment type="caution">
    <text evidence="2">The sequence shown here is derived from an EMBL/GenBank/DDBJ whole genome shotgun (WGS) entry which is preliminary data.</text>
</comment>
<dbReference type="AlphaFoldDB" id="A0A943FW23"/>
<accession>A0A943FW23</accession>
<protein>
    <submittedName>
        <fullName evidence="2">Uncharacterized protein</fullName>
    </submittedName>
</protein>
<evidence type="ECO:0000313" key="3">
    <source>
        <dbReference type="Proteomes" id="UP000733372"/>
    </source>
</evidence>
<evidence type="ECO:0000313" key="2">
    <source>
        <dbReference type="EMBL" id="MBS5688590.1"/>
    </source>
</evidence>
<sequence>PCLWPARSASCLTKRKNQPRATSARTSLKKKSALPLARAERKPLDQKRKHPPRHQRANLLKEEQSLMQSKLPQRYSFTAKINF</sequence>
<evidence type="ECO:0000256" key="1">
    <source>
        <dbReference type="SAM" id="MobiDB-lite"/>
    </source>
</evidence>
<feature type="compositionally biased region" description="Basic residues" evidence="1">
    <location>
        <begin position="47"/>
        <end position="56"/>
    </location>
</feature>
<gene>
    <name evidence="2" type="ORF">KHW66_11600</name>
</gene>